<dbReference type="RefSeq" id="WP_013257428.1">
    <property type="nucleotide sequence ID" value="NC_014365.1"/>
</dbReference>
<name>E1QEI7_DESB2</name>
<keyword evidence="4" id="KW-1185">Reference proteome</keyword>
<dbReference type="SMART" id="SM00481">
    <property type="entry name" value="POLIIIAc"/>
    <property type="match status" value="1"/>
</dbReference>
<gene>
    <name evidence="3" type="ordered locus">Deba_0601</name>
</gene>
<dbReference type="GO" id="GO:0004534">
    <property type="term" value="F:5'-3' RNA exonuclease activity"/>
    <property type="evidence" value="ECO:0007669"/>
    <property type="project" value="TreeGrafter"/>
</dbReference>
<dbReference type="PANTHER" id="PTHR42924:SF3">
    <property type="entry name" value="POLYMERASE_HISTIDINOL PHOSPHATASE N-TERMINAL DOMAIN-CONTAINING PROTEIN"/>
    <property type="match status" value="1"/>
</dbReference>
<dbReference type="InterPro" id="IPR003141">
    <property type="entry name" value="Pol/His_phosphatase_N"/>
</dbReference>
<proteinExistence type="predicted"/>
<dbReference type="eggNOG" id="COG0613">
    <property type="taxonomic scope" value="Bacteria"/>
</dbReference>
<dbReference type="CDD" id="cd07438">
    <property type="entry name" value="PHP_HisPPase_AMP"/>
    <property type="match status" value="1"/>
</dbReference>
<dbReference type="Gene3D" id="3.20.20.140">
    <property type="entry name" value="Metal-dependent hydrolases"/>
    <property type="match status" value="1"/>
</dbReference>
<evidence type="ECO:0000313" key="4">
    <source>
        <dbReference type="Proteomes" id="UP000009047"/>
    </source>
</evidence>
<dbReference type="OrthoDB" id="9804333at2"/>
<feature type="domain" description="Polymerase/histidinol phosphatase N-terminal" evidence="2">
    <location>
        <begin position="9"/>
        <end position="74"/>
    </location>
</feature>
<dbReference type="InterPro" id="IPR052018">
    <property type="entry name" value="PHP_domain"/>
</dbReference>
<feature type="region of interest" description="Disordered" evidence="1">
    <location>
        <begin position="1"/>
        <end position="20"/>
    </location>
</feature>
<accession>E1QEI7</accession>
<organism evidence="3 4">
    <name type="scientific">Desulfarculus baarsii (strain ATCC 33931 / DSM 2075 / LMG 7858 / VKM B-1802 / 2st14)</name>
    <dbReference type="NCBI Taxonomy" id="644282"/>
    <lineage>
        <taxon>Bacteria</taxon>
        <taxon>Pseudomonadati</taxon>
        <taxon>Thermodesulfobacteriota</taxon>
        <taxon>Desulfarculia</taxon>
        <taxon>Desulfarculales</taxon>
        <taxon>Desulfarculaceae</taxon>
        <taxon>Desulfarculus</taxon>
    </lineage>
</organism>
<protein>
    <submittedName>
        <fullName evidence="3">PHP domain protein</fullName>
    </submittedName>
</protein>
<reference evidence="3 4" key="1">
    <citation type="journal article" date="2010" name="Stand. Genomic Sci.">
        <title>Complete genome sequence of Desulfarculus baarsii type strain (2st14).</title>
        <authorList>
            <person name="Sun H."/>
            <person name="Spring S."/>
            <person name="Lapidus A."/>
            <person name="Davenport K."/>
            <person name="Del Rio T.G."/>
            <person name="Tice H."/>
            <person name="Nolan M."/>
            <person name="Copeland A."/>
            <person name="Cheng J.F."/>
            <person name="Lucas S."/>
            <person name="Tapia R."/>
            <person name="Goodwin L."/>
            <person name="Pitluck S."/>
            <person name="Ivanova N."/>
            <person name="Pagani I."/>
            <person name="Mavromatis K."/>
            <person name="Ovchinnikova G."/>
            <person name="Pati A."/>
            <person name="Chen A."/>
            <person name="Palaniappan K."/>
            <person name="Hauser L."/>
            <person name="Chang Y.J."/>
            <person name="Jeffries C.D."/>
            <person name="Detter J.C."/>
            <person name="Han C."/>
            <person name="Rohde M."/>
            <person name="Brambilla E."/>
            <person name="Goker M."/>
            <person name="Woyke T."/>
            <person name="Bristow J."/>
            <person name="Eisen J.A."/>
            <person name="Markowitz V."/>
            <person name="Hugenholtz P."/>
            <person name="Kyrpides N.C."/>
            <person name="Klenk H.P."/>
            <person name="Land M."/>
        </authorList>
    </citation>
    <scope>NUCLEOTIDE SEQUENCE [LARGE SCALE GENOMIC DNA]</scope>
    <source>
        <strain evidence="4">ATCC 33931 / DSM 2075 / LMG 7858 / VKM B-1802 / 2st14</strain>
    </source>
</reference>
<dbReference type="Gene3D" id="1.10.150.650">
    <property type="match status" value="1"/>
</dbReference>
<dbReference type="InterPro" id="IPR016195">
    <property type="entry name" value="Pol/histidinol_Pase-like"/>
</dbReference>
<dbReference type="AlphaFoldDB" id="E1QEI7"/>
<evidence type="ECO:0000256" key="1">
    <source>
        <dbReference type="SAM" id="MobiDB-lite"/>
    </source>
</evidence>
<dbReference type="Pfam" id="PF02811">
    <property type="entry name" value="PHP"/>
    <property type="match status" value="1"/>
</dbReference>
<evidence type="ECO:0000259" key="2">
    <source>
        <dbReference type="SMART" id="SM00481"/>
    </source>
</evidence>
<dbReference type="InterPro" id="IPR004013">
    <property type="entry name" value="PHP_dom"/>
</dbReference>
<dbReference type="PANTHER" id="PTHR42924">
    <property type="entry name" value="EXONUCLEASE"/>
    <property type="match status" value="1"/>
</dbReference>
<dbReference type="HOGENOM" id="CLU_067347_1_0_7"/>
<dbReference type="GO" id="GO:0035312">
    <property type="term" value="F:5'-3' DNA exonuclease activity"/>
    <property type="evidence" value="ECO:0007669"/>
    <property type="project" value="TreeGrafter"/>
</dbReference>
<dbReference type="STRING" id="644282.Deba_0601"/>
<evidence type="ECO:0000313" key="3">
    <source>
        <dbReference type="EMBL" id="ADK83973.1"/>
    </source>
</evidence>
<sequence length="294" mass="31092">MTQSTTALIDLHTHTTASDGSCRPAEVVAAAKAAGLAAVAITDHDTTAGLDEALAAGRELGLEVIPGVEISVNGGPTGSMHVLGLFVDHHRPDFAQAMERLQEARAQRNPQIAQKLQEMGVAVTMDMVRAHAGGGLVGRAHFAQAMVELGAVANRQEAFGRYLARGKPAYVEKYRLECDQAMALLRAAGGVPVLAHPGLLKQPPTALEALLRQLASMGLEGLEAHYSEHDELLTKRLQAMAGKLGLIVTGGSDFHGAAKPDIRLGTGLGLLRTPASLLEPLRRRRDRIRALAAQ</sequence>
<dbReference type="Proteomes" id="UP000009047">
    <property type="component" value="Chromosome"/>
</dbReference>
<dbReference type="KEGG" id="dbr:Deba_0601"/>
<dbReference type="SUPFAM" id="SSF89550">
    <property type="entry name" value="PHP domain-like"/>
    <property type="match status" value="1"/>
</dbReference>
<dbReference type="EMBL" id="CP002085">
    <property type="protein sequence ID" value="ADK83973.1"/>
    <property type="molecule type" value="Genomic_DNA"/>
</dbReference>